<dbReference type="InterPro" id="IPR051628">
    <property type="entry name" value="LUBAC_E3_Ligases"/>
</dbReference>
<dbReference type="PANTHER" id="PTHR22770">
    <property type="entry name" value="UBIQUITIN CONJUGATING ENZYME 7 INTERACTING PROTEIN-RELATED"/>
    <property type="match status" value="1"/>
</dbReference>
<gene>
    <name evidence="10" type="ORF">NPX13_g2018</name>
</gene>
<feature type="region of interest" description="Disordered" evidence="8">
    <location>
        <begin position="1"/>
        <end position="23"/>
    </location>
</feature>
<keyword evidence="11" id="KW-1185">Reference proteome</keyword>
<reference evidence="10" key="1">
    <citation type="submission" date="2022-07" db="EMBL/GenBank/DDBJ databases">
        <title>Genome Sequence of Xylaria arbuscula.</title>
        <authorList>
            <person name="Buettner E."/>
        </authorList>
    </citation>
    <scope>NUCLEOTIDE SEQUENCE</scope>
    <source>
        <strain evidence="10">VT107</strain>
    </source>
</reference>
<dbReference type="SUPFAM" id="SSF57850">
    <property type="entry name" value="RING/U-box"/>
    <property type="match status" value="3"/>
</dbReference>
<keyword evidence="7" id="KW-0862">Zinc</keyword>
<keyword evidence="5" id="KW-0863">Zinc-finger</keyword>
<dbReference type="PANTHER" id="PTHR22770:SF47">
    <property type="entry name" value="E3 UBIQUITIN-PROTEIN LIGASE RNF216"/>
    <property type="match status" value="1"/>
</dbReference>
<evidence type="ECO:0000313" key="10">
    <source>
        <dbReference type="EMBL" id="KAJ3578546.1"/>
    </source>
</evidence>
<evidence type="ECO:0000256" key="2">
    <source>
        <dbReference type="ARBA" id="ARBA00022679"/>
    </source>
</evidence>
<dbReference type="Pfam" id="PF26200">
    <property type="entry name" value="Rcat_RNF216"/>
    <property type="match status" value="1"/>
</dbReference>
<evidence type="ECO:0000256" key="1">
    <source>
        <dbReference type="ARBA" id="ARBA00004906"/>
    </source>
</evidence>
<dbReference type="PROSITE" id="PS51873">
    <property type="entry name" value="TRIAD"/>
    <property type="match status" value="1"/>
</dbReference>
<dbReference type="GO" id="GO:0008270">
    <property type="term" value="F:zinc ion binding"/>
    <property type="evidence" value="ECO:0007669"/>
    <property type="project" value="UniProtKB-KW"/>
</dbReference>
<dbReference type="AlphaFoldDB" id="A0A9W8TRE6"/>
<comment type="caution">
    <text evidence="10">The sequence shown here is derived from an EMBL/GenBank/DDBJ whole genome shotgun (WGS) entry which is preliminary data.</text>
</comment>
<dbReference type="VEuPathDB" id="FungiDB:F4678DRAFT_297484"/>
<dbReference type="EMBL" id="JANPWZ010000200">
    <property type="protein sequence ID" value="KAJ3578546.1"/>
    <property type="molecule type" value="Genomic_DNA"/>
</dbReference>
<feature type="domain" description="RING-type" evidence="9">
    <location>
        <begin position="291"/>
        <end position="509"/>
    </location>
</feature>
<keyword evidence="2" id="KW-0808">Transferase</keyword>
<evidence type="ECO:0000256" key="8">
    <source>
        <dbReference type="SAM" id="MobiDB-lite"/>
    </source>
</evidence>
<dbReference type="InterPro" id="IPR047545">
    <property type="entry name" value="BRcat_RBR_RNF216"/>
</dbReference>
<evidence type="ECO:0000256" key="4">
    <source>
        <dbReference type="ARBA" id="ARBA00022737"/>
    </source>
</evidence>
<dbReference type="InterPro" id="IPR044066">
    <property type="entry name" value="TRIAD_supradom"/>
</dbReference>
<accession>A0A9W8TRE6</accession>
<sequence length="787" mass="88645">MENRNEHEVLDLTGLPRPDRTGLHDHDMSLVNNKKQPQVIVLDDDSPVQAQHGNDEISCKNHILLIFPDICPDYLEEVSRIHCYKIDVVSSAILDKLETDGNYPTRPAAQPPSRKRKRLGGCNEPGDDPYYDSDEEGEDCDPDFVRAIKLQIATREHAAKMALPEYGNLAKVLITQDFPRVPQQTIRDLLQQHQMSVFETYTAMDDKQRNWDEANMPWKENKRNSKIRQDFKPERLPSLDLSTYKPGERAAFTEFFAARELRSVKDAKLGAKIFASEEEENNLAQARMEGQTIECGICFEECALNRMVRCEAETTHWFCRSCLRTQAETQIGMGRYDLVCMSMDGCSSKFSMEQKALFLDKKLTTALDRIEQETVLRVAGIANLESCPFCPYAAEYPPVEVDKEFRCENPRCRKVSCRLCKKETHIPKTCAEASADRGLDARHIVEEAMSEALIRRCNQCKNPFVKLDGCNKIRCTKCGTIQCDVCRKTIKDYSHFNDTKRGGKTGQCPLFDESENRYIAEVSKVEAETRKKVVEEDPEVDEAALGTPMSEGVKPSNARARRRAPIVPPEIPRRPMGGLGRRLNVFNAFHLHLPEHGNGRIPPLPLAMVNAMEYGAQPRRGDPLNGNENGLLKRADGLVQPLKQIIQPKKLDVPLRNEGLDLNEGNVHPGALGNFINRVENLNIKKNIDPDPVPQRLGPLYPMDLAPIMAGHVAQLPMDPFQIHNPPHPQQNPSAPAVPFPLDAMNQPANQHLFGGSGLAARRRLSALERLPRNAGDALDRSNRLRP</sequence>
<dbReference type="Proteomes" id="UP001148614">
    <property type="component" value="Unassembled WGS sequence"/>
</dbReference>
<feature type="compositionally biased region" description="Basic and acidic residues" evidence="8">
    <location>
        <begin position="1"/>
        <end position="10"/>
    </location>
</feature>
<proteinExistence type="predicted"/>
<feature type="region of interest" description="Disordered" evidence="8">
    <location>
        <begin position="99"/>
        <end position="138"/>
    </location>
</feature>
<evidence type="ECO:0000256" key="7">
    <source>
        <dbReference type="ARBA" id="ARBA00022833"/>
    </source>
</evidence>
<dbReference type="Gene3D" id="1.20.120.1750">
    <property type="match status" value="1"/>
</dbReference>
<evidence type="ECO:0000256" key="6">
    <source>
        <dbReference type="ARBA" id="ARBA00022786"/>
    </source>
</evidence>
<dbReference type="GO" id="GO:0016740">
    <property type="term" value="F:transferase activity"/>
    <property type="evidence" value="ECO:0007669"/>
    <property type="project" value="UniProtKB-KW"/>
</dbReference>
<evidence type="ECO:0000313" key="11">
    <source>
        <dbReference type="Proteomes" id="UP001148614"/>
    </source>
</evidence>
<dbReference type="InterPro" id="IPR013083">
    <property type="entry name" value="Znf_RING/FYVE/PHD"/>
</dbReference>
<dbReference type="CDD" id="cd20339">
    <property type="entry name" value="BRcat_RBR_RNF216"/>
    <property type="match status" value="1"/>
</dbReference>
<evidence type="ECO:0000256" key="3">
    <source>
        <dbReference type="ARBA" id="ARBA00022723"/>
    </source>
</evidence>
<comment type="pathway">
    <text evidence="1">Protein modification; protein ubiquitination.</text>
</comment>
<keyword evidence="4" id="KW-0677">Repeat</keyword>
<dbReference type="CDD" id="cd20353">
    <property type="entry name" value="Rcat_RBR_RNF216"/>
    <property type="match status" value="1"/>
</dbReference>
<protein>
    <recommendedName>
        <fullName evidence="9">RING-type domain-containing protein</fullName>
    </recommendedName>
</protein>
<name>A0A9W8TRE6_9PEZI</name>
<dbReference type="InterPro" id="IPR047544">
    <property type="entry name" value="RING-HC_RBR_RNF216"/>
</dbReference>
<evidence type="ECO:0000256" key="5">
    <source>
        <dbReference type="ARBA" id="ARBA00022771"/>
    </source>
</evidence>
<keyword evidence="3" id="KW-0479">Metal-binding</keyword>
<dbReference type="CDD" id="cd16630">
    <property type="entry name" value="RING-HC_RBR_RNF216"/>
    <property type="match status" value="1"/>
</dbReference>
<dbReference type="Gene3D" id="3.30.40.10">
    <property type="entry name" value="Zinc/RING finger domain, C3HC4 (zinc finger)"/>
    <property type="match status" value="1"/>
</dbReference>
<organism evidence="10 11">
    <name type="scientific">Xylaria arbuscula</name>
    <dbReference type="NCBI Taxonomy" id="114810"/>
    <lineage>
        <taxon>Eukaryota</taxon>
        <taxon>Fungi</taxon>
        <taxon>Dikarya</taxon>
        <taxon>Ascomycota</taxon>
        <taxon>Pezizomycotina</taxon>
        <taxon>Sordariomycetes</taxon>
        <taxon>Xylariomycetidae</taxon>
        <taxon>Xylariales</taxon>
        <taxon>Xylariaceae</taxon>
        <taxon>Xylaria</taxon>
    </lineage>
</organism>
<evidence type="ECO:0000259" key="9">
    <source>
        <dbReference type="PROSITE" id="PS51873"/>
    </source>
</evidence>
<keyword evidence="6" id="KW-0833">Ubl conjugation pathway</keyword>
<feature type="compositionally biased region" description="Acidic residues" evidence="8">
    <location>
        <begin position="125"/>
        <end position="138"/>
    </location>
</feature>
<dbReference type="InterPro" id="IPR047546">
    <property type="entry name" value="Rcat_RBR_RNF216"/>
</dbReference>